<evidence type="ECO:0000313" key="4">
    <source>
        <dbReference type="EMBL" id="RHL67068.1"/>
    </source>
</evidence>
<evidence type="ECO:0000313" key="5">
    <source>
        <dbReference type="Proteomes" id="UP000095621"/>
    </source>
</evidence>
<dbReference type="EMBL" id="CZBU01000008">
    <property type="protein sequence ID" value="CUQ79218.1"/>
    <property type="molecule type" value="Genomic_DNA"/>
</dbReference>
<dbReference type="EMBL" id="QROY01000008">
    <property type="protein sequence ID" value="RHL67068.1"/>
    <property type="molecule type" value="Genomic_DNA"/>
</dbReference>
<evidence type="ECO:0000313" key="3">
    <source>
        <dbReference type="EMBL" id="RHD09067.1"/>
    </source>
</evidence>
<evidence type="ECO:0000313" key="7">
    <source>
        <dbReference type="Proteomes" id="UP000285201"/>
    </source>
</evidence>
<dbReference type="OrthoDB" id="9796892at2"/>
<evidence type="ECO:0000313" key="2">
    <source>
        <dbReference type="EMBL" id="RHC13442.1"/>
    </source>
</evidence>
<dbReference type="Proteomes" id="UP000285844">
    <property type="component" value="Unassembled WGS sequence"/>
</dbReference>
<dbReference type="EMBL" id="QSHM01000006">
    <property type="protein sequence ID" value="RHC13442.1"/>
    <property type="molecule type" value="Genomic_DNA"/>
</dbReference>
<evidence type="ECO:0000313" key="8">
    <source>
        <dbReference type="Proteomes" id="UP000285844"/>
    </source>
</evidence>
<dbReference type="Proteomes" id="UP000285201">
    <property type="component" value="Unassembled WGS sequence"/>
</dbReference>
<accession>A0A174Z4U8</accession>
<dbReference type="AlphaFoldDB" id="A0A174Z4U8"/>
<protein>
    <submittedName>
        <fullName evidence="1">Uncharacterized protein</fullName>
    </submittedName>
</protein>
<gene>
    <name evidence="4" type="ORF">DW007_10105</name>
    <name evidence="3" type="ORF">DW811_06165</name>
    <name evidence="2" type="ORF">DW858_07115</name>
    <name evidence="1" type="ORF">ERS852490_02882</name>
</gene>
<reference evidence="6 7" key="2">
    <citation type="submission" date="2018-08" db="EMBL/GenBank/DDBJ databases">
        <title>A genome reference for cultivated species of the human gut microbiota.</title>
        <authorList>
            <person name="Zou Y."/>
            <person name="Xue W."/>
            <person name="Luo G."/>
        </authorList>
    </citation>
    <scope>NUCLEOTIDE SEQUENCE [LARGE SCALE GENOMIC DNA]</scope>
    <source>
        <strain evidence="4 7">AF36-7BH</strain>
        <strain evidence="3 6">AM32-2AC</strain>
        <strain evidence="2 8">AM37-3BH</strain>
    </source>
</reference>
<sequence>MMINGVNDMNRNLSVNVAGVDTQDISSARLKAMKRSGQVECETCANREYKDGSDEVNVSFKSAAHIDPSAAATKVMAHEQEHVSNANRKAASKDGEVLNATVTLKTAVCPECGRSYVSGGVTNTAIKYPATSYGQNQKSADYPEFAGKNVDYAG</sequence>
<dbReference type="Proteomes" id="UP000284794">
    <property type="component" value="Unassembled WGS sequence"/>
</dbReference>
<reference evidence="1 5" key="1">
    <citation type="submission" date="2015-09" db="EMBL/GenBank/DDBJ databases">
        <authorList>
            <consortium name="Pathogen Informatics"/>
        </authorList>
    </citation>
    <scope>NUCLEOTIDE SEQUENCE [LARGE SCALE GENOMIC DNA]</scope>
    <source>
        <strain evidence="1 5">2789STDY5834875</strain>
    </source>
</reference>
<organism evidence="1 5">
    <name type="scientific">Lachnospira eligens</name>
    <dbReference type="NCBI Taxonomy" id="39485"/>
    <lineage>
        <taxon>Bacteria</taxon>
        <taxon>Bacillati</taxon>
        <taxon>Bacillota</taxon>
        <taxon>Clostridia</taxon>
        <taxon>Lachnospirales</taxon>
        <taxon>Lachnospiraceae</taxon>
        <taxon>Lachnospira</taxon>
    </lineage>
</organism>
<proteinExistence type="predicted"/>
<dbReference type="EMBL" id="QSIS01000006">
    <property type="protein sequence ID" value="RHD09067.1"/>
    <property type="molecule type" value="Genomic_DNA"/>
</dbReference>
<dbReference type="RefSeq" id="WP_022097483.1">
    <property type="nucleotide sequence ID" value="NZ_CP085938.1"/>
</dbReference>
<evidence type="ECO:0000313" key="6">
    <source>
        <dbReference type="Proteomes" id="UP000284794"/>
    </source>
</evidence>
<dbReference type="GeneID" id="41355411"/>
<dbReference type="Proteomes" id="UP000095621">
    <property type="component" value="Unassembled WGS sequence"/>
</dbReference>
<evidence type="ECO:0000313" key="1">
    <source>
        <dbReference type="EMBL" id="CUQ79218.1"/>
    </source>
</evidence>
<name>A0A174Z4U8_9FIRM</name>